<evidence type="ECO:0000313" key="2">
    <source>
        <dbReference type="Proteomes" id="UP000218113"/>
    </source>
</evidence>
<dbReference type="AlphaFoldDB" id="A0A2A4TCY9"/>
<protein>
    <submittedName>
        <fullName evidence="1">Uncharacterized protein</fullName>
    </submittedName>
</protein>
<name>A0A2A4TCY9_9DELT</name>
<dbReference type="Proteomes" id="UP000218113">
    <property type="component" value="Unassembled WGS sequence"/>
</dbReference>
<gene>
    <name evidence="1" type="ORF">COB67_00645</name>
</gene>
<accession>A0A2A4TCY9</accession>
<proteinExistence type="predicted"/>
<dbReference type="EMBL" id="NVSR01000001">
    <property type="protein sequence ID" value="PCI30995.1"/>
    <property type="molecule type" value="Genomic_DNA"/>
</dbReference>
<comment type="caution">
    <text evidence="1">The sequence shown here is derived from an EMBL/GenBank/DDBJ whole genome shotgun (WGS) entry which is preliminary data.</text>
</comment>
<evidence type="ECO:0000313" key="1">
    <source>
        <dbReference type="EMBL" id="PCI30995.1"/>
    </source>
</evidence>
<reference evidence="2" key="1">
    <citation type="submission" date="2017-08" db="EMBL/GenBank/DDBJ databases">
        <title>A dynamic microbial community with high functional redundancy inhabits the cold, oxic subseafloor aquifer.</title>
        <authorList>
            <person name="Tully B.J."/>
            <person name="Wheat C.G."/>
            <person name="Glazer B.T."/>
            <person name="Huber J.A."/>
        </authorList>
    </citation>
    <scope>NUCLEOTIDE SEQUENCE [LARGE SCALE GENOMIC DNA]</scope>
</reference>
<organism evidence="1 2">
    <name type="scientific">SAR324 cluster bacterium</name>
    <dbReference type="NCBI Taxonomy" id="2024889"/>
    <lineage>
        <taxon>Bacteria</taxon>
        <taxon>Deltaproteobacteria</taxon>
        <taxon>SAR324 cluster</taxon>
    </lineage>
</organism>
<sequence>MQERLEESTLCPHCTNELNDDDGEFFNKLSDVKTCNYCEYTIEYVKQFEKDYGNPYCDYVWSKTYMIWELDK</sequence>